<name>A0AAF0D289_ODILC</name>
<evidence type="ECO:0000256" key="2">
    <source>
        <dbReference type="ARBA" id="ARBA00023315"/>
    </source>
</evidence>
<evidence type="ECO:0000256" key="1">
    <source>
        <dbReference type="ARBA" id="ARBA00022679"/>
    </source>
</evidence>
<dbReference type="KEGG" id="oyw:OdinLCB4_007700"/>
<dbReference type="Pfam" id="PF00583">
    <property type="entry name" value="Acetyltransf_1"/>
    <property type="match status" value="1"/>
</dbReference>
<evidence type="ECO:0000313" key="4">
    <source>
        <dbReference type="EMBL" id="WEU40341.1"/>
    </source>
</evidence>
<keyword evidence="2 4" id="KW-0012">Acyltransferase</keyword>
<dbReference type="AlphaFoldDB" id="A0AAF0D289"/>
<organism evidence="4 5">
    <name type="scientific">Odinarchaeota yellowstonii (strain LCB_4)</name>
    <dbReference type="NCBI Taxonomy" id="1841599"/>
    <lineage>
        <taxon>Archaea</taxon>
        <taxon>Promethearchaeati</taxon>
        <taxon>Candidatus Odinarchaeota</taxon>
        <taxon>Candidatus Odinarchaeia</taxon>
        <taxon>Candidatus Odinarchaeales</taxon>
        <taxon>Candidatus Odinarchaeaceae</taxon>
        <taxon>Candidatus Odinarchaeum</taxon>
    </lineage>
</organism>
<evidence type="ECO:0000313" key="5">
    <source>
        <dbReference type="Proteomes" id="UP000186851"/>
    </source>
</evidence>
<sequence length="236" mass="27409">MRFAEEKDIPAVMELNKTCLPENYPEIFFKELLFAYPNFFIVAEKNSETVLSEDLEAYNVIKLMRENSLKTITVERLMGLKNISYDDSKRLLEKVLSYSEKLPPPFKFFRKYFENGLSKYELIADPKIIGYIMCRLESGISSFGFKWVKKGHIVSIAVDQPYRKQGVGQEMLAKALKEMEKANTAEQVLEVRTNNYEAIRIYEKLGFKTVKTIRGYYHDGADAYLMVRVTGRKTVD</sequence>
<dbReference type="GO" id="GO:0005840">
    <property type="term" value="C:ribosome"/>
    <property type="evidence" value="ECO:0007669"/>
    <property type="project" value="UniProtKB-KW"/>
</dbReference>
<dbReference type="PANTHER" id="PTHR23091">
    <property type="entry name" value="N-TERMINAL ACETYLTRANSFERASE"/>
    <property type="match status" value="1"/>
</dbReference>
<dbReference type="EMBL" id="CP091871">
    <property type="protein sequence ID" value="WEU40341.1"/>
    <property type="molecule type" value="Genomic_DNA"/>
</dbReference>
<dbReference type="InterPro" id="IPR016181">
    <property type="entry name" value="Acyl_CoA_acyltransferase"/>
</dbReference>
<dbReference type="InterPro" id="IPR006464">
    <property type="entry name" value="AcTrfase_RimI/Ard1"/>
</dbReference>
<gene>
    <name evidence="4" type="primary">rimI</name>
    <name evidence="4" type="ORF">OdinLCB4_007700</name>
</gene>
<dbReference type="NCBIfam" id="TIGR01575">
    <property type="entry name" value="rimI"/>
    <property type="match status" value="1"/>
</dbReference>
<dbReference type="SUPFAM" id="SSF55729">
    <property type="entry name" value="Acyl-CoA N-acyltransferases (Nat)"/>
    <property type="match status" value="1"/>
</dbReference>
<dbReference type="InterPro" id="IPR045047">
    <property type="entry name" value="Ard1-like"/>
</dbReference>
<keyword evidence="1 4" id="KW-0808">Transferase</keyword>
<dbReference type="CDD" id="cd04301">
    <property type="entry name" value="NAT_SF"/>
    <property type="match status" value="1"/>
</dbReference>
<keyword evidence="4" id="KW-0689">Ribosomal protein</keyword>
<reference evidence="4" key="2">
    <citation type="journal article" date="2022" name="Nat. Microbiol.">
        <title>A closed Candidatus Odinarchaeum chromosome exposes Asgard archaeal viruses.</title>
        <authorList>
            <person name="Tamarit D."/>
            <person name="Caceres E.F."/>
            <person name="Krupovic M."/>
            <person name="Nijland R."/>
            <person name="Eme L."/>
            <person name="Robinson N.P."/>
            <person name="Ettema T.J.G."/>
        </authorList>
    </citation>
    <scope>NUCLEOTIDE SEQUENCE</scope>
    <source>
        <strain evidence="4">LCB_4</strain>
    </source>
</reference>
<reference evidence="4" key="1">
    <citation type="journal article" date="2017" name="Nature">
        <title>Asgard archaea illuminate the origin of eukaryotic cellular complexity.</title>
        <authorList>
            <person name="Zaremba-Niedzwiedzka K."/>
            <person name="Caceres E.F."/>
            <person name="Saw J.H."/>
            <person name="Backstrom D."/>
            <person name="Juzokaite L."/>
            <person name="Vancaester E."/>
            <person name="Seitz K.W."/>
            <person name="Anantharaman K."/>
            <person name="Starnawski P."/>
            <person name="Kjeldsen K.U."/>
            <person name="Scott M.B."/>
            <person name="Nunoura T."/>
            <person name="Banfield J.F."/>
            <person name="Schramm A."/>
            <person name="Baker B.J."/>
            <person name="Spang A."/>
            <person name="Ettema T.J.G."/>
        </authorList>
    </citation>
    <scope>NUCLEOTIDE SEQUENCE</scope>
    <source>
        <strain evidence="4">LCB_4</strain>
    </source>
</reference>
<evidence type="ECO:0000259" key="3">
    <source>
        <dbReference type="PROSITE" id="PS51186"/>
    </source>
</evidence>
<dbReference type="Proteomes" id="UP000186851">
    <property type="component" value="Chromosome"/>
</dbReference>
<protein>
    <submittedName>
        <fullName evidence="4">Ribosomal protein S18-alanine N-acetyltransferase</fullName>
        <ecNumber evidence="4">2.3.1.266</ecNumber>
    </submittedName>
</protein>
<feature type="domain" description="N-acetyltransferase" evidence="3">
    <location>
        <begin position="78"/>
        <end position="231"/>
    </location>
</feature>
<dbReference type="GO" id="GO:0008999">
    <property type="term" value="F:protein-N-terminal-alanine acetyltransferase activity"/>
    <property type="evidence" value="ECO:0007669"/>
    <property type="project" value="UniProtKB-EC"/>
</dbReference>
<proteinExistence type="predicted"/>
<dbReference type="PROSITE" id="PS51186">
    <property type="entry name" value="GNAT"/>
    <property type="match status" value="1"/>
</dbReference>
<dbReference type="GO" id="GO:0031415">
    <property type="term" value="C:NatA complex"/>
    <property type="evidence" value="ECO:0007669"/>
    <property type="project" value="InterPro"/>
</dbReference>
<dbReference type="InterPro" id="IPR000182">
    <property type="entry name" value="GNAT_dom"/>
</dbReference>
<dbReference type="Gene3D" id="3.40.630.30">
    <property type="match status" value="1"/>
</dbReference>
<accession>A0AAF0D289</accession>
<dbReference type="EC" id="2.3.1.266" evidence="4"/>
<dbReference type="PANTHER" id="PTHR23091:SF4">
    <property type="entry name" value="N-TERMINAL AMINO-ACID N(ALPHA)-ACETYLTRANSFERASE NATA"/>
    <property type="match status" value="1"/>
</dbReference>
<keyword evidence="4" id="KW-0687">Ribonucleoprotein</keyword>